<feature type="region of interest" description="Disordered" evidence="5">
    <location>
        <begin position="114"/>
        <end position="149"/>
    </location>
</feature>
<organism evidence="8 9">
    <name type="scientific">Cylindrotheca closterium</name>
    <dbReference type="NCBI Taxonomy" id="2856"/>
    <lineage>
        <taxon>Eukaryota</taxon>
        <taxon>Sar</taxon>
        <taxon>Stramenopiles</taxon>
        <taxon>Ochrophyta</taxon>
        <taxon>Bacillariophyta</taxon>
        <taxon>Bacillariophyceae</taxon>
        <taxon>Bacillariophycidae</taxon>
        <taxon>Bacillariales</taxon>
        <taxon>Bacillariaceae</taxon>
        <taxon>Cylindrotheca</taxon>
    </lineage>
</organism>
<keyword evidence="6" id="KW-0472">Membrane</keyword>
<dbReference type="InterPro" id="IPR001841">
    <property type="entry name" value="Znf_RING"/>
</dbReference>
<dbReference type="Proteomes" id="UP001295423">
    <property type="component" value="Unassembled WGS sequence"/>
</dbReference>
<feature type="compositionally biased region" description="Low complexity" evidence="5">
    <location>
        <begin position="128"/>
        <end position="137"/>
    </location>
</feature>
<dbReference type="Gene3D" id="3.30.40.10">
    <property type="entry name" value="Zinc/RING finger domain, C3HC4 (zinc finger)"/>
    <property type="match status" value="1"/>
</dbReference>
<gene>
    <name evidence="8" type="ORF">CYCCA115_LOCUS6623</name>
</gene>
<protein>
    <recommendedName>
        <fullName evidence="7">RING-type domain-containing protein</fullName>
    </recommendedName>
</protein>
<keyword evidence="6" id="KW-1133">Transmembrane helix</keyword>
<dbReference type="PROSITE" id="PS50089">
    <property type="entry name" value="ZF_RING_2"/>
    <property type="match status" value="1"/>
</dbReference>
<evidence type="ECO:0000313" key="8">
    <source>
        <dbReference type="EMBL" id="CAJ1939518.1"/>
    </source>
</evidence>
<feature type="compositionally biased region" description="Low complexity" evidence="5">
    <location>
        <begin position="213"/>
        <end position="227"/>
    </location>
</feature>
<keyword evidence="1" id="KW-0479">Metal-binding</keyword>
<keyword evidence="9" id="KW-1185">Reference proteome</keyword>
<keyword evidence="6" id="KW-0812">Transmembrane</keyword>
<feature type="compositionally biased region" description="Basic and acidic residues" evidence="5">
    <location>
        <begin position="114"/>
        <end position="127"/>
    </location>
</feature>
<sequence length="295" mass="32352">MVVPNIRNPNRYRSLEVATSTKSHYHLEPDYAFAYRHVGRRTKGGRGGTGAGGGFFYGGAAYRSNGNGDRDSGGRAGIIVGALIGVFAVIMLIACCACRKSENTRRVVNNTNHADHDAIRATRDSVNRQRNQRTNNNAPSNDNATSANVYKSPSGGNPISYVTMKSSFHIQTVLPDKRNIDPNVLREEAKMGDTARDEDSVVENGDPPGKGGVNNNDNHGANNSHSSRFPMSIWRRSTANDECSICLQSYEPGQTICLAKNTNCKHVFHQDCIEEWLRDHSDCPLCRVTLVCKPL</sequence>
<evidence type="ECO:0000313" key="9">
    <source>
        <dbReference type="Proteomes" id="UP001295423"/>
    </source>
</evidence>
<dbReference type="SMART" id="SM00184">
    <property type="entry name" value="RING"/>
    <property type="match status" value="1"/>
</dbReference>
<dbReference type="InterPro" id="IPR053238">
    <property type="entry name" value="RING-H2_zinc_finger"/>
</dbReference>
<feature type="region of interest" description="Disordered" evidence="5">
    <location>
        <begin position="189"/>
        <end position="228"/>
    </location>
</feature>
<keyword evidence="3" id="KW-0862">Zinc</keyword>
<dbReference type="SUPFAM" id="SSF57850">
    <property type="entry name" value="RING/U-box"/>
    <property type="match status" value="1"/>
</dbReference>
<evidence type="ECO:0000256" key="5">
    <source>
        <dbReference type="SAM" id="MobiDB-lite"/>
    </source>
</evidence>
<feature type="compositionally biased region" description="Basic and acidic residues" evidence="5">
    <location>
        <begin position="189"/>
        <end position="199"/>
    </location>
</feature>
<keyword evidence="2 4" id="KW-0863">Zinc-finger</keyword>
<proteinExistence type="predicted"/>
<accession>A0AAD2CMK2</accession>
<evidence type="ECO:0000256" key="1">
    <source>
        <dbReference type="ARBA" id="ARBA00022723"/>
    </source>
</evidence>
<dbReference type="InterPro" id="IPR013083">
    <property type="entry name" value="Znf_RING/FYVE/PHD"/>
</dbReference>
<comment type="caution">
    <text evidence="8">The sequence shown here is derived from an EMBL/GenBank/DDBJ whole genome shotgun (WGS) entry which is preliminary data.</text>
</comment>
<dbReference type="Pfam" id="PF13639">
    <property type="entry name" value="zf-RING_2"/>
    <property type="match status" value="1"/>
</dbReference>
<dbReference type="GO" id="GO:0008270">
    <property type="term" value="F:zinc ion binding"/>
    <property type="evidence" value="ECO:0007669"/>
    <property type="project" value="UniProtKB-KW"/>
</dbReference>
<reference evidence="8" key="1">
    <citation type="submission" date="2023-08" db="EMBL/GenBank/DDBJ databases">
        <authorList>
            <person name="Audoor S."/>
            <person name="Bilcke G."/>
        </authorList>
    </citation>
    <scope>NUCLEOTIDE SEQUENCE</scope>
</reference>
<evidence type="ECO:0000259" key="7">
    <source>
        <dbReference type="PROSITE" id="PS50089"/>
    </source>
</evidence>
<evidence type="ECO:0000256" key="6">
    <source>
        <dbReference type="SAM" id="Phobius"/>
    </source>
</evidence>
<evidence type="ECO:0000256" key="3">
    <source>
        <dbReference type="ARBA" id="ARBA00022833"/>
    </source>
</evidence>
<dbReference type="PANTHER" id="PTHR14155">
    <property type="entry name" value="RING FINGER DOMAIN-CONTAINING"/>
    <property type="match status" value="1"/>
</dbReference>
<dbReference type="AlphaFoldDB" id="A0AAD2CMK2"/>
<feature type="transmembrane region" description="Helical" evidence="6">
    <location>
        <begin position="76"/>
        <end position="97"/>
    </location>
</feature>
<evidence type="ECO:0000256" key="4">
    <source>
        <dbReference type="PROSITE-ProRule" id="PRU00175"/>
    </source>
</evidence>
<feature type="domain" description="RING-type" evidence="7">
    <location>
        <begin position="243"/>
        <end position="287"/>
    </location>
</feature>
<dbReference type="EMBL" id="CAKOGP040000802">
    <property type="protein sequence ID" value="CAJ1939518.1"/>
    <property type="molecule type" value="Genomic_DNA"/>
</dbReference>
<feature type="compositionally biased region" description="Polar residues" evidence="5">
    <location>
        <begin position="138"/>
        <end position="149"/>
    </location>
</feature>
<name>A0AAD2CMK2_9STRA</name>
<dbReference type="PANTHER" id="PTHR14155:SF627">
    <property type="entry name" value="OS06G0192800 PROTEIN"/>
    <property type="match status" value="1"/>
</dbReference>
<evidence type="ECO:0000256" key="2">
    <source>
        <dbReference type="ARBA" id="ARBA00022771"/>
    </source>
</evidence>